<organism evidence="1 2">
    <name type="scientific">Borrelia recurrentis (strain A1)</name>
    <dbReference type="NCBI Taxonomy" id="412418"/>
    <lineage>
        <taxon>Bacteria</taxon>
        <taxon>Pseudomonadati</taxon>
        <taxon>Spirochaetota</taxon>
        <taxon>Spirochaetia</taxon>
        <taxon>Spirochaetales</taxon>
        <taxon>Borreliaceae</taxon>
        <taxon>Borrelia</taxon>
    </lineage>
</organism>
<name>B5RSB9_BORRA</name>
<proteinExistence type="predicted"/>
<dbReference type="Proteomes" id="UP000000612">
    <property type="component" value="Plasmid pl6"/>
</dbReference>
<gene>
    <name evidence="1" type="ordered locus">BRE_7003</name>
</gene>
<dbReference type="HOGENOM" id="CLU_1419032_0_0_12"/>
<dbReference type="Pfam" id="PF02414">
    <property type="entry name" value="Borrelia_orfA"/>
    <property type="match status" value="1"/>
</dbReference>
<dbReference type="AlphaFoldDB" id="B5RSB9"/>
<protein>
    <submittedName>
        <fullName evidence="1">Uncharacterized conserved protein</fullName>
    </submittedName>
</protein>
<keyword evidence="2" id="KW-1185">Reference proteome</keyword>
<geneLocation type="plasmid" evidence="1 2">
    <name>pl6</name>
</geneLocation>
<dbReference type="InterPro" id="IPR003459">
    <property type="entry name" value="Borrelia_plasmid_OrfA"/>
</dbReference>
<accession>B5RSB9</accession>
<keyword evidence="1" id="KW-0614">Plasmid</keyword>
<reference evidence="1 2" key="1">
    <citation type="journal article" date="2008" name="PLoS Genet.">
        <title>The genome of Borrelia recurrentis, the agent of deadly louse-borne relapsing fever, is a degraded subset of tick-borne Borrelia duttonii.</title>
        <authorList>
            <person name="Lescot M."/>
            <person name="Audic S."/>
            <person name="Robert C."/>
            <person name="Nguyen T.T."/>
            <person name="Blanc G."/>
            <person name="Cutler S.J."/>
            <person name="Wincker P."/>
            <person name="Couloux A."/>
            <person name="Claverie J.-M."/>
            <person name="Raoult D."/>
            <person name="Drancourt M."/>
        </authorList>
    </citation>
    <scope>NUCLEOTIDE SEQUENCE [LARGE SCALE GENOMIC DNA]</scope>
    <source>
        <strain evidence="1 2">A1</strain>
    </source>
</reference>
<dbReference type="RefSeq" id="WP_012539781.1">
    <property type="nucleotide sequence ID" value="NC_011263.1"/>
</dbReference>
<evidence type="ECO:0000313" key="2">
    <source>
        <dbReference type="Proteomes" id="UP000000612"/>
    </source>
</evidence>
<sequence>MKNLNFFLYNNSNLKKNQVRLIKLISVLKYLNKNRLGYNQQDILNLINFFLKKEGYAVIKMKTLQKDLGFMKKHHIIKAFIIRLGEYRGSKIKYIPKKNAYRILGQVLDATEELLEKTFNIIYKLSKEEKEKNKNELKNSTKNSSVYNTIYNNINNIKKKMKIKQQKQQSNKKT</sequence>
<evidence type="ECO:0000313" key="1">
    <source>
        <dbReference type="EMBL" id="ACH95255.1"/>
    </source>
</evidence>
<dbReference type="EMBL" id="CP001000">
    <property type="protein sequence ID" value="ACH95255.1"/>
    <property type="molecule type" value="Genomic_DNA"/>
</dbReference>
<dbReference type="KEGG" id="bre:BRE_7003"/>